<keyword evidence="1 4" id="KW-0808">Transferase</keyword>
<proteinExistence type="predicted"/>
<evidence type="ECO:0000256" key="1">
    <source>
        <dbReference type="ARBA" id="ARBA00022679"/>
    </source>
</evidence>
<dbReference type="SUPFAM" id="SSF69593">
    <property type="entry name" value="Glycerol-3-phosphate (1)-acyltransferase"/>
    <property type="match status" value="1"/>
</dbReference>
<dbReference type="PANTHER" id="PTHR10434:SF11">
    <property type="entry name" value="1-ACYL-SN-GLYCEROL-3-PHOSPHATE ACYLTRANSFERASE"/>
    <property type="match status" value="1"/>
</dbReference>
<evidence type="ECO:0000256" key="2">
    <source>
        <dbReference type="ARBA" id="ARBA00023315"/>
    </source>
</evidence>
<evidence type="ECO:0000313" key="4">
    <source>
        <dbReference type="EMBL" id="VYS77534.1"/>
    </source>
</evidence>
<evidence type="ECO:0000259" key="3">
    <source>
        <dbReference type="SMART" id="SM00563"/>
    </source>
</evidence>
<gene>
    <name evidence="4" type="primary">plsC</name>
    <name evidence="4" type="ORF">AULFYP135_00312</name>
</gene>
<dbReference type="CDD" id="cd07989">
    <property type="entry name" value="LPLAT_AGPAT-like"/>
    <property type="match status" value="1"/>
</dbReference>
<dbReference type="EC" id="2.3.1.-" evidence="4"/>
<dbReference type="GO" id="GO:0006654">
    <property type="term" value="P:phosphatidic acid biosynthetic process"/>
    <property type="evidence" value="ECO:0007669"/>
    <property type="project" value="TreeGrafter"/>
</dbReference>
<dbReference type="AlphaFoldDB" id="A0A6N2R9X4"/>
<name>A0A6N2R9X4_9FIRM</name>
<keyword evidence="2 4" id="KW-0012">Acyltransferase</keyword>
<dbReference type="PANTHER" id="PTHR10434">
    <property type="entry name" value="1-ACYL-SN-GLYCEROL-3-PHOSPHATE ACYLTRANSFERASE"/>
    <property type="match status" value="1"/>
</dbReference>
<dbReference type="Pfam" id="PF01553">
    <property type="entry name" value="Acyltransferase"/>
    <property type="match status" value="1"/>
</dbReference>
<sequence>MWIAYRFFLFCVSVGLRFWFSIHFEGRENIPHGGGYIIASNHTSNIDPLLLAMGVPHPINYMGKAELFQNPILGALFRSIHVIRVERGKGDTGAVEECAKLVENDHVLGIFPEGTRYKIGEPGRPKSGMALIAKMTQADILPCCVLYEPGKKFRSKTVVRFGELIPFEELGFETDSPREIKTATKKVWGTILGLMGLEESHD</sequence>
<reference evidence="4" key="1">
    <citation type="submission" date="2019-11" db="EMBL/GenBank/DDBJ databases">
        <authorList>
            <person name="Feng L."/>
        </authorList>
    </citation>
    <scope>NUCLEOTIDE SEQUENCE</scope>
    <source>
        <strain evidence="4">AundefinedLFYP135</strain>
    </source>
</reference>
<feature type="domain" description="Phospholipid/glycerol acyltransferase" evidence="3">
    <location>
        <begin position="36"/>
        <end position="148"/>
    </location>
</feature>
<dbReference type="GO" id="GO:0003841">
    <property type="term" value="F:1-acylglycerol-3-phosphate O-acyltransferase activity"/>
    <property type="evidence" value="ECO:0007669"/>
    <property type="project" value="TreeGrafter"/>
</dbReference>
<dbReference type="InterPro" id="IPR002123">
    <property type="entry name" value="Plipid/glycerol_acylTrfase"/>
</dbReference>
<accession>A0A6N2R9X4</accession>
<dbReference type="EMBL" id="CACRSL010000003">
    <property type="protein sequence ID" value="VYS77534.1"/>
    <property type="molecule type" value="Genomic_DNA"/>
</dbReference>
<dbReference type="SMART" id="SM00563">
    <property type="entry name" value="PlsC"/>
    <property type="match status" value="1"/>
</dbReference>
<protein>
    <submittedName>
        <fullName evidence="4">1-acyl-sn-glycerol-3-phosphate acyltransferase</fullName>
        <ecNumber evidence="4">2.3.1.-</ecNumber>
    </submittedName>
</protein>
<organism evidence="4">
    <name type="scientific">uncultured Anaerotruncus sp</name>
    <dbReference type="NCBI Taxonomy" id="905011"/>
    <lineage>
        <taxon>Bacteria</taxon>
        <taxon>Bacillati</taxon>
        <taxon>Bacillota</taxon>
        <taxon>Clostridia</taxon>
        <taxon>Eubacteriales</taxon>
        <taxon>Oscillospiraceae</taxon>
        <taxon>Anaerotruncus</taxon>
        <taxon>environmental samples</taxon>
    </lineage>
</organism>